<evidence type="ECO:0000259" key="1">
    <source>
        <dbReference type="PROSITE" id="PS51186"/>
    </source>
</evidence>
<dbReference type="InterPro" id="IPR000182">
    <property type="entry name" value="GNAT_dom"/>
</dbReference>
<name>A0A143AX74_9LACO</name>
<dbReference type="EMBL" id="CP012288">
    <property type="protein sequence ID" value="AMV66490.1"/>
    <property type="molecule type" value="Genomic_DNA"/>
</dbReference>
<dbReference type="GeneID" id="57275821"/>
<dbReference type="CDD" id="cd04301">
    <property type="entry name" value="NAT_SF"/>
    <property type="match status" value="1"/>
</dbReference>
<accession>A0A143AX74</accession>
<protein>
    <submittedName>
        <fullName evidence="2">Acetyltransferase, GNAT family</fullName>
    </submittedName>
</protein>
<dbReference type="Pfam" id="PF13508">
    <property type="entry name" value="Acetyltransf_7"/>
    <property type="match status" value="1"/>
</dbReference>
<dbReference type="SUPFAM" id="SSF55729">
    <property type="entry name" value="Acyl-CoA N-acyltransferases (Nat)"/>
    <property type="match status" value="1"/>
</dbReference>
<evidence type="ECO:0000313" key="2">
    <source>
        <dbReference type="EMBL" id="AMV63570.1"/>
    </source>
</evidence>
<sequence length="135" mass="15273">MIKYSKQIPNQDQLVSLYAAVGWVAYTQNKENLESAFQNSVAITAWSNEKLVGLSRGITDKQTILFIQDVLVLPDYQRQGIGSNLITKLARAYPVGQTVLITDDEDATKVFYTSVGLLDAEKNHIRTFFKDTRWN</sequence>
<dbReference type="PANTHER" id="PTHR43233:SF1">
    <property type="entry name" value="FAMILY N-ACETYLTRANSFERASE, PUTATIVE (AFU_ORTHOLOGUE AFUA_6G03350)-RELATED"/>
    <property type="match status" value="1"/>
</dbReference>
<keyword evidence="4" id="KW-1185">Reference proteome</keyword>
<dbReference type="OrthoDB" id="9775804at2"/>
<evidence type="ECO:0000313" key="3">
    <source>
        <dbReference type="EMBL" id="AMV66490.1"/>
    </source>
</evidence>
<dbReference type="AlphaFoldDB" id="A0A143AX74"/>
<evidence type="ECO:0000313" key="4">
    <source>
        <dbReference type="Proteomes" id="UP000076244"/>
    </source>
</evidence>
<organism evidence="2 5">
    <name type="scientific">Pediococcus damnosus</name>
    <dbReference type="NCBI Taxonomy" id="51663"/>
    <lineage>
        <taxon>Bacteria</taxon>
        <taxon>Bacillati</taxon>
        <taxon>Bacillota</taxon>
        <taxon>Bacilli</taxon>
        <taxon>Lactobacillales</taxon>
        <taxon>Lactobacillaceae</taxon>
        <taxon>Pediococcus</taxon>
    </lineage>
</organism>
<dbReference type="RefSeq" id="WP_046872360.1">
    <property type="nucleotide sequence ID" value="NZ_BAAAXI010000011.1"/>
</dbReference>
<dbReference type="InterPro" id="IPR016181">
    <property type="entry name" value="Acyl_CoA_acyltransferase"/>
</dbReference>
<reference evidence="4 5" key="1">
    <citation type="journal article" date="2016" name="PLoS ONE">
        <title>The Identification of Novel Diagnostic Marker Genes for the Detection of Beer Spoiling Pediococcus damnosus Strains Using the BlAst Diagnostic Gene findEr.</title>
        <authorList>
            <person name="Behr J."/>
            <person name="Geissler A.J."/>
            <person name="Schmid J."/>
            <person name="Zehe A."/>
            <person name="Vogel R.F."/>
        </authorList>
    </citation>
    <scope>NUCLEOTIDE SEQUENCE [LARGE SCALE GENOMIC DNA]</scope>
    <source>
        <strain evidence="2 5">TMW 2.1533</strain>
        <strain evidence="3 4">TMW 2.1535</strain>
    </source>
</reference>
<gene>
    <name evidence="2" type="ORF">ADU70_2104</name>
    <name evidence="3" type="ORF">ADU72_0545</name>
</gene>
<dbReference type="Gene3D" id="3.40.630.30">
    <property type="match status" value="1"/>
</dbReference>
<dbReference type="EMBL" id="CP012275">
    <property type="protein sequence ID" value="AMV63570.1"/>
    <property type="molecule type" value="Genomic_DNA"/>
</dbReference>
<dbReference type="Proteomes" id="UP000076244">
    <property type="component" value="Chromosome"/>
</dbReference>
<dbReference type="PANTHER" id="PTHR43233">
    <property type="entry name" value="FAMILY N-ACETYLTRANSFERASE, PUTATIVE (AFU_ORTHOLOGUE AFUA_6G03350)-RELATED"/>
    <property type="match status" value="1"/>
</dbReference>
<proteinExistence type="predicted"/>
<dbReference type="InterPro" id="IPR053144">
    <property type="entry name" value="Acetyltransferase_Butenolide"/>
</dbReference>
<feature type="domain" description="N-acetyltransferase" evidence="1">
    <location>
        <begin position="1"/>
        <end position="135"/>
    </location>
</feature>
<dbReference type="Proteomes" id="UP000076405">
    <property type="component" value="Chromosome"/>
</dbReference>
<dbReference type="KEGG" id="pdm:ADU72_0545"/>
<dbReference type="PROSITE" id="PS51186">
    <property type="entry name" value="GNAT"/>
    <property type="match status" value="1"/>
</dbReference>
<evidence type="ECO:0000313" key="5">
    <source>
        <dbReference type="Proteomes" id="UP000076405"/>
    </source>
</evidence>
<dbReference type="GO" id="GO:0016747">
    <property type="term" value="F:acyltransferase activity, transferring groups other than amino-acyl groups"/>
    <property type="evidence" value="ECO:0007669"/>
    <property type="project" value="InterPro"/>
</dbReference>